<dbReference type="SUPFAM" id="SSF89550">
    <property type="entry name" value="PHP domain-like"/>
    <property type="match status" value="1"/>
</dbReference>
<dbReference type="GO" id="GO:0008270">
    <property type="term" value="F:zinc ion binding"/>
    <property type="evidence" value="ECO:0007669"/>
    <property type="project" value="TreeGrafter"/>
</dbReference>
<organism evidence="2 3">
    <name type="scientific">candidate division WOR-1 bacterium RIFOXYB2_FULL_48_7</name>
    <dbReference type="NCBI Taxonomy" id="1802583"/>
    <lineage>
        <taxon>Bacteria</taxon>
        <taxon>Bacillati</taxon>
        <taxon>Saganbacteria</taxon>
    </lineage>
</organism>
<accession>A0A1F4TDX3</accession>
<evidence type="ECO:0000259" key="1">
    <source>
        <dbReference type="SMART" id="SM00481"/>
    </source>
</evidence>
<dbReference type="InterPro" id="IPR004013">
    <property type="entry name" value="PHP_dom"/>
</dbReference>
<dbReference type="Gene3D" id="3.20.20.140">
    <property type="entry name" value="Metal-dependent hydrolases"/>
    <property type="match status" value="1"/>
</dbReference>
<dbReference type="NCBIfam" id="NF004981">
    <property type="entry name" value="PRK06361.1"/>
    <property type="match status" value="1"/>
</dbReference>
<dbReference type="GO" id="GO:0042578">
    <property type="term" value="F:phosphoric ester hydrolase activity"/>
    <property type="evidence" value="ECO:0007669"/>
    <property type="project" value="TreeGrafter"/>
</dbReference>
<dbReference type="InterPro" id="IPR050243">
    <property type="entry name" value="PHP_phosphatase"/>
</dbReference>
<evidence type="ECO:0000313" key="3">
    <source>
        <dbReference type="Proteomes" id="UP000178951"/>
    </source>
</evidence>
<gene>
    <name evidence="2" type="ORF">A2311_04305</name>
</gene>
<comment type="caution">
    <text evidence="2">The sequence shown here is derived from an EMBL/GenBank/DDBJ whole genome shotgun (WGS) entry which is preliminary data.</text>
</comment>
<dbReference type="PANTHER" id="PTHR36928:SF1">
    <property type="entry name" value="PHOSPHATASE YCDX-RELATED"/>
    <property type="match status" value="1"/>
</dbReference>
<dbReference type="EMBL" id="MEUF01000087">
    <property type="protein sequence ID" value="OGC30710.1"/>
    <property type="molecule type" value="Genomic_DNA"/>
</dbReference>
<feature type="domain" description="Polymerase/histidinol phosphatase N-terminal" evidence="1">
    <location>
        <begin position="7"/>
        <end position="80"/>
    </location>
</feature>
<dbReference type="SMART" id="SM00481">
    <property type="entry name" value="POLIIIAc"/>
    <property type="match status" value="1"/>
</dbReference>
<proteinExistence type="predicted"/>
<dbReference type="GO" id="GO:0005829">
    <property type="term" value="C:cytosol"/>
    <property type="evidence" value="ECO:0007669"/>
    <property type="project" value="TreeGrafter"/>
</dbReference>
<dbReference type="InterPro" id="IPR016195">
    <property type="entry name" value="Pol/histidinol_Pase-like"/>
</dbReference>
<dbReference type="InterPro" id="IPR003141">
    <property type="entry name" value="Pol/His_phosphatase_N"/>
</dbReference>
<name>A0A1F4TDX3_UNCSA</name>
<dbReference type="CDD" id="cd07432">
    <property type="entry name" value="PHP_HisPPase"/>
    <property type="match status" value="1"/>
</dbReference>
<dbReference type="AlphaFoldDB" id="A0A1F4TDX3"/>
<evidence type="ECO:0000313" key="2">
    <source>
        <dbReference type="EMBL" id="OGC30710.1"/>
    </source>
</evidence>
<protein>
    <recommendedName>
        <fullName evidence="1">Polymerase/histidinol phosphatase N-terminal domain-containing protein</fullName>
    </recommendedName>
</protein>
<dbReference type="PANTHER" id="PTHR36928">
    <property type="entry name" value="PHOSPHATASE YCDX-RELATED"/>
    <property type="match status" value="1"/>
</dbReference>
<reference evidence="2 3" key="1">
    <citation type="journal article" date="2016" name="Nat. Commun.">
        <title>Thousands of microbial genomes shed light on interconnected biogeochemical processes in an aquifer system.</title>
        <authorList>
            <person name="Anantharaman K."/>
            <person name="Brown C.T."/>
            <person name="Hug L.A."/>
            <person name="Sharon I."/>
            <person name="Castelle C.J."/>
            <person name="Probst A.J."/>
            <person name="Thomas B.C."/>
            <person name="Singh A."/>
            <person name="Wilkins M.J."/>
            <person name="Karaoz U."/>
            <person name="Brodie E.L."/>
            <person name="Williams K.H."/>
            <person name="Hubbard S.S."/>
            <person name="Banfield J.F."/>
        </authorList>
    </citation>
    <scope>NUCLEOTIDE SEQUENCE [LARGE SCALE GENOMIC DNA]</scope>
</reference>
<dbReference type="STRING" id="1802583.A2311_04305"/>
<sequence length="225" mass="24772">MDLGSRVEFHSHTVNSDGHLLPEALIREAEVRGHSAIAITDHVDHSNLERVLKILVDFGKKTRGRLPIKYLPGAEISYLLPPYIAEACQKARRLGAKIIVVHGESPVENVPPGTNHAAVKNKGLVDILAHPGNISVEDAILAAHNGVYLELTARRGHKEGNRHVAEMARQYGAKLIVDTDAHREDDLITQEQAFNLCKEAGLNDQEALAVIKDNAQELLKKSEHR</sequence>
<dbReference type="Proteomes" id="UP000178951">
    <property type="component" value="Unassembled WGS sequence"/>
</dbReference>
<dbReference type="Pfam" id="PF02811">
    <property type="entry name" value="PHP"/>
    <property type="match status" value="1"/>
</dbReference>